<evidence type="ECO:0000313" key="2">
    <source>
        <dbReference type="EMBL" id="OMG70990.1"/>
    </source>
</evidence>
<dbReference type="SUPFAM" id="SSF55486">
    <property type="entry name" value="Metalloproteases ('zincins'), catalytic domain"/>
    <property type="match status" value="1"/>
</dbReference>
<gene>
    <name evidence="2" type="ORF">BW685_23495</name>
</gene>
<comment type="caution">
    <text evidence="2">The sequence shown here is derived from an EMBL/GenBank/DDBJ whole genome shotgun (WGS) entry which is preliminary data.</text>
</comment>
<sequence length="218" mass="24839">MSEMEWLEVGRGVANTTPNSIVDIFLTLDGPPICPNMTDAEFRRTVLSLRDRAVQMIHGRLDDLERWGVLERKRVAAWFGSDIEVNRQHLLRGLTALNRVMRDLGPMNFVRRSPEIDRYLGCLPNNKHPDGVVAHVCSPDTATHTISIHPNFCEMRAVSSTKDSMFSTLIHECTHFADTFGSKDHRYTMRECLMFARTHPHLAIENADSLVGYVIYDD</sequence>
<dbReference type="SMART" id="SM01351">
    <property type="entry name" value="Aspzincin_M35"/>
    <property type="match status" value="1"/>
</dbReference>
<dbReference type="Proteomes" id="UP000187194">
    <property type="component" value="Unassembled WGS sequence"/>
</dbReference>
<dbReference type="InterPro" id="IPR024079">
    <property type="entry name" value="MetalloPept_cat_dom_sf"/>
</dbReference>
<dbReference type="InterPro" id="IPR034108">
    <property type="entry name" value="Pept_M35-like_proteobacteria"/>
</dbReference>
<protein>
    <recommendedName>
        <fullName evidence="1">Lysine-specific metallo-endopeptidase domain-containing protein</fullName>
    </recommendedName>
</protein>
<dbReference type="RefSeq" id="WP_076480312.1">
    <property type="nucleotide sequence ID" value="NZ_MTJZ01000044.1"/>
</dbReference>
<evidence type="ECO:0000259" key="1">
    <source>
        <dbReference type="SMART" id="SM01351"/>
    </source>
</evidence>
<dbReference type="InterPro" id="IPR029463">
    <property type="entry name" value="Lys_MEP"/>
</dbReference>
<organism evidence="2 3">
    <name type="scientific">Burkholderia ubonensis</name>
    <dbReference type="NCBI Taxonomy" id="101571"/>
    <lineage>
        <taxon>Bacteria</taxon>
        <taxon>Pseudomonadati</taxon>
        <taxon>Pseudomonadota</taxon>
        <taxon>Betaproteobacteria</taxon>
        <taxon>Burkholderiales</taxon>
        <taxon>Burkholderiaceae</taxon>
        <taxon>Burkholderia</taxon>
        <taxon>Burkholderia cepacia complex</taxon>
    </lineage>
</organism>
<reference evidence="2 3" key="1">
    <citation type="submission" date="2017-01" db="EMBL/GenBank/DDBJ databases">
        <title>Phylogeographic, genomic and meropenem susceptibility analysis of Burkholderia ubonensis.</title>
        <authorList>
            <person name="Price E.P."/>
            <person name="Sarovich D.S."/>
            <person name="Webb J.R."/>
            <person name="Hall C.M."/>
            <person name="Sahl J.W."/>
            <person name="Kaestli M."/>
            <person name="Mayo M."/>
            <person name="Harrington G."/>
            <person name="Baker A.L."/>
            <person name="Sidak-Loftis L.C."/>
            <person name="Lummis M."/>
            <person name="Schupp J.M."/>
            <person name="Gillece J.D."/>
            <person name="Tuanyok A."/>
            <person name="Warner J."/>
            <person name="Busch J.D."/>
            <person name="Keim P."/>
            <person name="Currie B.J."/>
            <person name="Wagner D.M."/>
        </authorList>
    </citation>
    <scope>NUCLEOTIDE SEQUENCE [LARGE SCALE GENOMIC DNA]</scope>
    <source>
        <strain evidence="2 3">A21</strain>
    </source>
</reference>
<dbReference type="GO" id="GO:0004222">
    <property type="term" value="F:metalloendopeptidase activity"/>
    <property type="evidence" value="ECO:0007669"/>
    <property type="project" value="InterPro"/>
</dbReference>
<dbReference type="CDD" id="cd11007">
    <property type="entry name" value="M35_like_1"/>
    <property type="match status" value="1"/>
</dbReference>
<accession>A0A1R1J6R6</accession>
<dbReference type="AlphaFoldDB" id="A0A1R1J6R6"/>
<dbReference type="EMBL" id="MTJZ01000044">
    <property type="protein sequence ID" value="OMG70990.1"/>
    <property type="molecule type" value="Genomic_DNA"/>
</dbReference>
<dbReference type="Gene3D" id="3.40.390.10">
    <property type="entry name" value="Collagenase (Catalytic Domain)"/>
    <property type="match status" value="1"/>
</dbReference>
<evidence type="ECO:0000313" key="3">
    <source>
        <dbReference type="Proteomes" id="UP000187194"/>
    </source>
</evidence>
<dbReference type="Pfam" id="PF14521">
    <property type="entry name" value="Aspzincin_M35"/>
    <property type="match status" value="1"/>
</dbReference>
<proteinExistence type="predicted"/>
<feature type="domain" description="Lysine-specific metallo-endopeptidase" evidence="1">
    <location>
        <begin position="62"/>
        <end position="215"/>
    </location>
</feature>
<name>A0A1R1J6R6_9BURK</name>